<name>A0ABQ3YQB6_9ACTN</name>
<feature type="transmembrane region" description="Helical" evidence="2">
    <location>
        <begin position="185"/>
        <end position="208"/>
    </location>
</feature>
<organism evidence="3 4">
    <name type="scientific">Paractinoplanes durhamensis</name>
    <dbReference type="NCBI Taxonomy" id="113563"/>
    <lineage>
        <taxon>Bacteria</taxon>
        <taxon>Bacillati</taxon>
        <taxon>Actinomycetota</taxon>
        <taxon>Actinomycetes</taxon>
        <taxon>Micromonosporales</taxon>
        <taxon>Micromonosporaceae</taxon>
        <taxon>Paractinoplanes</taxon>
    </lineage>
</organism>
<protein>
    <submittedName>
        <fullName evidence="3">Uncharacterized protein</fullName>
    </submittedName>
</protein>
<evidence type="ECO:0000256" key="1">
    <source>
        <dbReference type="SAM" id="MobiDB-lite"/>
    </source>
</evidence>
<proteinExistence type="predicted"/>
<feature type="transmembrane region" description="Helical" evidence="2">
    <location>
        <begin position="53"/>
        <end position="76"/>
    </location>
</feature>
<feature type="transmembrane region" description="Helical" evidence="2">
    <location>
        <begin position="113"/>
        <end position="132"/>
    </location>
</feature>
<dbReference type="Proteomes" id="UP000637628">
    <property type="component" value="Unassembled WGS sequence"/>
</dbReference>
<evidence type="ECO:0000313" key="3">
    <source>
        <dbReference type="EMBL" id="GID99756.1"/>
    </source>
</evidence>
<keyword evidence="2" id="KW-0472">Membrane</keyword>
<keyword evidence="2" id="KW-1133">Transmembrane helix</keyword>
<keyword evidence="4" id="KW-1185">Reference proteome</keyword>
<evidence type="ECO:0000256" key="2">
    <source>
        <dbReference type="SAM" id="Phobius"/>
    </source>
</evidence>
<feature type="transmembrane region" description="Helical" evidence="2">
    <location>
        <begin position="153"/>
        <end position="173"/>
    </location>
</feature>
<dbReference type="EMBL" id="BOML01000010">
    <property type="protein sequence ID" value="GID99756.1"/>
    <property type="molecule type" value="Genomic_DNA"/>
</dbReference>
<keyword evidence="2" id="KW-0812">Transmembrane</keyword>
<comment type="caution">
    <text evidence="3">The sequence shown here is derived from an EMBL/GenBank/DDBJ whole genome shotgun (WGS) entry which is preliminary data.</text>
</comment>
<feature type="transmembrane region" description="Helical" evidence="2">
    <location>
        <begin position="88"/>
        <end position="107"/>
    </location>
</feature>
<sequence>MVVESADPFDPESRTAELPRPGGPIGPVADEFDPLVPPSGSGLRGWFDRFRGLLTGSALPLLPVGLLAAIPMHFFVGRVDDTVIAAPALLDLLGGFGLLLLPLMWLAYFTVSALPLVISLAGVVAVAVYRATLGATPRPAAVWRLVGYRLRALWLWFAVFGVITQALPLLLTADRLGPAVAAPLAVGLTVLSTGVLTFTGVLGCVVLFERGHGRRRAVHLVSLAPLGGLIVASLAVTVLPRVVDAAWGGFASTVVAVATVLLWAIAALVAYCQGRRAEGPVTSRSLYAELSAPELD</sequence>
<feature type="transmembrane region" description="Helical" evidence="2">
    <location>
        <begin position="245"/>
        <end position="271"/>
    </location>
</feature>
<feature type="transmembrane region" description="Helical" evidence="2">
    <location>
        <begin position="220"/>
        <end position="239"/>
    </location>
</feature>
<gene>
    <name evidence="3" type="ORF">Adu01nite_11070</name>
</gene>
<accession>A0ABQ3YQB6</accession>
<reference evidence="3 4" key="1">
    <citation type="submission" date="2021-01" db="EMBL/GenBank/DDBJ databases">
        <title>Whole genome shotgun sequence of Actinoplanes durhamensis NBRC 14914.</title>
        <authorList>
            <person name="Komaki H."/>
            <person name="Tamura T."/>
        </authorList>
    </citation>
    <scope>NUCLEOTIDE SEQUENCE [LARGE SCALE GENOMIC DNA]</scope>
    <source>
        <strain evidence="3 4">NBRC 14914</strain>
    </source>
</reference>
<evidence type="ECO:0000313" key="4">
    <source>
        <dbReference type="Proteomes" id="UP000637628"/>
    </source>
</evidence>
<feature type="region of interest" description="Disordered" evidence="1">
    <location>
        <begin position="1"/>
        <end position="23"/>
    </location>
</feature>